<accession>A0A8J6BAC7</accession>
<dbReference type="EMBL" id="JAHDYR010000005">
    <property type="protein sequence ID" value="KAG9396584.1"/>
    <property type="molecule type" value="Genomic_DNA"/>
</dbReference>
<dbReference type="SUPFAM" id="SSF48452">
    <property type="entry name" value="TPR-like"/>
    <property type="match status" value="1"/>
</dbReference>
<comment type="caution">
    <text evidence="3">The sequence shown here is derived from an EMBL/GenBank/DDBJ whole genome shotgun (WGS) entry which is preliminary data.</text>
</comment>
<evidence type="ECO:0000256" key="2">
    <source>
        <dbReference type="ARBA" id="ARBA00022803"/>
    </source>
</evidence>
<dbReference type="OrthoDB" id="432970at2759"/>
<dbReference type="SMART" id="SM00028">
    <property type="entry name" value="TPR"/>
    <property type="match status" value="2"/>
</dbReference>
<dbReference type="InterPro" id="IPR011990">
    <property type="entry name" value="TPR-like_helical_dom_sf"/>
</dbReference>
<dbReference type="Gene3D" id="1.25.40.10">
    <property type="entry name" value="Tetratricopeptide repeat domain"/>
    <property type="match status" value="1"/>
</dbReference>
<dbReference type="PANTHER" id="PTHR22904">
    <property type="entry name" value="TPR REPEAT CONTAINING PROTEIN"/>
    <property type="match status" value="1"/>
</dbReference>
<evidence type="ECO:0000256" key="1">
    <source>
        <dbReference type="ARBA" id="ARBA00022737"/>
    </source>
</evidence>
<organism evidence="3 4">
    <name type="scientific">Carpediemonas membranifera</name>
    <dbReference type="NCBI Taxonomy" id="201153"/>
    <lineage>
        <taxon>Eukaryota</taxon>
        <taxon>Metamonada</taxon>
        <taxon>Carpediemonas-like organisms</taxon>
        <taxon>Carpediemonas</taxon>
    </lineage>
</organism>
<sequence>MVLHAGQAFEVAVTRASIPPLRNGMGRRSAWSRARCYCPRHATHSWRLGRNPAQGRLICIPRSAALMSQPVQLPDDSAQSDVVLAFSLKEKGNKAYAQKRFDLALKHYSDGIKVCPDDDLKATLYLNRSQLYLLRKDFPMAEKDVRECLAVQADNLKAQVRLAIILDKRSSYKEAYDILSALPASATKTYPVITMMLKDLKPRVSTSGIAIHKAKDVPLVQASSGDPSWWYKGLTPAQVHMKLIMAFVMRVEDSYVWRGELIGTYGQHAGDYGPEETKEQFIDFVESGAAQGLLPPDFDMEKLLADPEISRIEFAYEKSDVVSEFGPLEPMALRLIAEQFLNDSLQGF</sequence>
<keyword evidence="4" id="KW-1185">Reference proteome</keyword>
<keyword evidence="1" id="KW-0677">Repeat</keyword>
<dbReference type="InterPro" id="IPR019734">
    <property type="entry name" value="TPR_rpt"/>
</dbReference>
<dbReference type="PANTHER" id="PTHR22904:SF523">
    <property type="entry name" value="STRESS-INDUCED-PHOSPHOPROTEIN 1"/>
    <property type="match status" value="1"/>
</dbReference>
<name>A0A8J6BAC7_9EUKA</name>
<reference evidence="3" key="1">
    <citation type="submission" date="2021-05" db="EMBL/GenBank/DDBJ databases">
        <title>A free-living protist that lacks canonical eukaryotic 1 DNA replication and segregation systems.</title>
        <authorList>
            <person name="Salas-Leiva D.E."/>
            <person name="Tromer E.C."/>
            <person name="Curtis B.A."/>
            <person name="Jerlstrom-Hultqvist J."/>
            <person name="Kolisko M."/>
            <person name="Yi Z."/>
            <person name="Salas-Leiva J.S."/>
            <person name="Gallot-Lavallee L."/>
            <person name="Kops G.J.P.L."/>
            <person name="Archibald J.M."/>
            <person name="Simpson A.G.B."/>
            <person name="Roger A.J."/>
        </authorList>
    </citation>
    <scope>NUCLEOTIDE SEQUENCE</scope>
    <source>
        <strain evidence="3">BICM</strain>
    </source>
</reference>
<protein>
    <recommendedName>
        <fullName evidence="5">Tetratricopeptide repeat protein</fullName>
    </recommendedName>
</protein>
<dbReference type="AlphaFoldDB" id="A0A8J6BAC7"/>
<evidence type="ECO:0008006" key="5">
    <source>
        <dbReference type="Google" id="ProtNLM"/>
    </source>
</evidence>
<dbReference type="Proteomes" id="UP000717585">
    <property type="component" value="Unassembled WGS sequence"/>
</dbReference>
<evidence type="ECO:0000313" key="4">
    <source>
        <dbReference type="Proteomes" id="UP000717585"/>
    </source>
</evidence>
<proteinExistence type="predicted"/>
<evidence type="ECO:0000313" key="3">
    <source>
        <dbReference type="EMBL" id="KAG9396584.1"/>
    </source>
</evidence>
<dbReference type="GO" id="GO:0051879">
    <property type="term" value="F:Hsp90 protein binding"/>
    <property type="evidence" value="ECO:0007669"/>
    <property type="project" value="TreeGrafter"/>
</dbReference>
<gene>
    <name evidence="3" type="ORF">J8273_1593</name>
</gene>
<keyword evidence="2" id="KW-0802">TPR repeat</keyword>